<proteinExistence type="predicted"/>
<accession>A0ABR2VEG2</accession>
<dbReference type="SMART" id="SM00248">
    <property type="entry name" value="ANK"/>
    <property type="match status" value="6"/>
</dbReference>
<dbReference type="Pfam" id="PF12796">
    <property type="entry name" value="Ank_2"/>
    <property type="match status" value="1"/>
</dbReference>
<comment type="caution">
    <text evidence="4">The sequence shown here is derived from an EMBL/GenBank/DDBJ whole genome shotgun (WGS) entry which is preliminary data.</text>
</comment>
<dbReference type="PANTHER" id="PTHR24189">
    <property type="entry name" value="MYOTROPHIN"/>
    <property type="match status" value="1"/>
</dbReference>
<dbReference type="PROSITE" id="PS50088">
    <property type="entry name" value="ANK_REPEAT"/>
    <property type="match status" value="1"/>
</dbReference>
<dbReference type="SUPFAM" id="SSF48403">
    <property type="entry name" value="Ankyrin repeat"/>
    <property type="match status" value="1"/>
</dbReference>
<evidence type="ECO:0000313" key="4">
    <source>
        <dbReference type="EMBL" id="KAK9425297.1"/>
    </source>
</evidence>
<gene>
    <name evidence="4" type="ORF">SUNI508_13169</name>
</gene>
<dbReference type="PANTHER" id="PTHR24189:SF50">
    <property type="entry name" value="ANKYRIN REPEAT AND SOCS BOX PROTEIN 2"/>
    <property type="match status" value="1"/>
</dbReference>
<dbReference type="Proteomes" id="UP001408356">
    <property type="component" value="Unassembled WGS sequence"/>
</dbReference>
<feature type="repeat" description="ANK" evidence="3">
    <location>
        <begin position="102"/>
        <end position="134"/>
    </location>
</feature>
<dbReference type="SUPFAM" id="SSF81383">
    <property type="entry name" value="F-box domain"/>
    <property type="match status" value="1"/>
</dbReference>
<evidence type="ECO:0000256" key="3">
    <source>
        <dbReference type="PROSITE-ProRule" id="PRU00023"/>
    </source>
</evidence>
<dbReference type="InterPro" id="IPR002110">
    <property type="entry name" value="Ankyrin_rpt"/>
</dbReference>
<dbReference type="CDD" id="cd09917">
    <property type="entry name" value="F-box_SF"/>
    <property type="match status" value="1"/>
</dbReference>
<evidence type="ECO:0000256" key="2">
    <source>
        <dbReference type="ARBA" id="ARBA00023043"/>
    </source>
</evidence>
<organism evidence="4 5">
    <name type="scientific">Seiridium unicorne</name>
    <dbReference type="NCBI Taxonomy" id="138068"/>
    <lineage>
        <taxon>Eukaryota</taxon>
        <taxon>Fungi</taxon>
        <taxon>Dikarya</taxon>
        <taxon>Ascomycota</taxon>
        <taxon>Pezizomycotina</taxon>
        <taxon>Sordariomycetes</taxon>
        <taxon>Xylariomycetidae</taxon>
        <taxon>Amphisphaeriales</taxon>
        <taxon>Sporocadaceae</taxon>
        <taxon>Seiridium</taxon>
    </lineage>
</organism>
<keyword evidence="5" id="KW-1185">Reference proteome</keyword>
<dbReference type="Gene3D" id="1.25.40.20">
    <property type="entry name" value="Ankyrin repeat-containing domain"/>
    <property type="match status" value="2"/>
</dbReference>
<dbReference type="Pfam" id="PF00023">
    <property type="entry name" value="Ank"/>
    <property type="match status" value="1"/>
</dbReference>
<dbReference type="InterPro" id="IPR036047">
    <property type="entry name" value="F-box-like_dom_sf"/>
</dbReference>
<evidence type="ECO:0000256" key="1">
    <source>
        <dbReference type="ARBA" id="ARBA00022737"/>
    </source>
</evidence>
<dbReference type="EMBL" id="JARVKF010000021">
    <property type="protein sequence ID" value="KAK9425297.1"/>
    <property type="molecule type" value="Genomic_DNA"/>
</dbReference>
<sequence length="585" mass="65313">MADTDEYTGPDGFTILPNELVLQVASNLDRCGVMRLAAISWRFYNVLNPELYKVDIALHDCRALWWGCVTNSVAVLENAIRHGEHVNRHFRKNHKGNESSTVALTPLVAAIRNVSLEAVECLLSHGADVNVPDEKPVKDQSWCSTLHNHLWYPVNWVFDVLDNKAHPDRTHEILVALIGAGANVEQTPKLVSQETGIPGDNDRVDEGSPICQAMKRFVPTKSVQLLLEHGADPSIPHRMIYKNRVSSPDAEEELSGNAMGLLLRMPDAWMTVEGYDKFWVLWNHAGGNLSVPITFVLTTSFEKTSPHRLDLLKKLHTLGQLRAEDITHPMELADGGLADFLDILALELGQLDRSQADVIWGWEILDRAGIPHGQILRDILNFFLEIGACFDLDRIPTAIQELCTSSYSGVDNTISMLLGKQPTACRSEGENGYTTLHLSVARLRDRYFQYDPRRRIQQLLFHGAEINKMDVLGYTALYSACGNLAAFCQPTKVIELLLEHHADVNIGSSDTPLLYMARHCESSNNTDVEVFRMLLEAGADLSRQDVTGHTVVSRLQRQLALFPGNAQDERMQRMLEMLALVSSSG</sequence>
<protein>
    <submittedName>
        <fullName evidence="4">Uncharacterized protein</fullName>
    </submittedName>
</protein>
<evidence type="ECO:0000313" key="5">
    <source>
        <dbReference type="Proteomes" id="UP001408356"/>
    </source>
</evidence>
<dbReference type="PROSITE" id="PS50297">
    <property type="entry name" value="ANK_REP_REGION"/>
    <property type="match status" value="1"/>
</dbReference>
<keyword evidence="2 3" id="KW-0040">ANK repeat</keyword>
<dbReference type="InterPro" id="IPR050745">
    <property type="entry name" value="Multifunctional_regulatory"/>
</dbReference>
<keyword evidence="1" id="KW-0677">Repeat</keyword>
<reference evidence="4 5" key="1">
    <citation type="journal article" date="2024" name="J. Plant Pathol.">
        <title>Sequence and assembly of the genome of Seiridium unicorne, isolate CBS 538.82, causal agent of cypress canker disease.</title>
        <authorList>
            <person name="Scali E."/>
            <person name="Rocca G.D."/>
            <person name="Danti R."/>
            <person name="Garbelotto M."/>
            <person name="Barberini S."/>
            <person name="Baroncelli R."/>
            <person name="Emiliani G."/>
        </authorList>
    </citation>
    <scope>NUCLEOTIDE SEQUENCE [LARGE SCALE GENOMIC DNA]</scope>
    <source>
        <strain evidence="4 5">BM-138-508</strain>
    </source>
</reference>
<dbReference type="InterPro" id="IPR036770">
    <property type="entry name" value="Ankyrin_rpt-contain_sf"/>
</dbReference>
<name>A0ABR2VEG2_9PEZI</name>